<gene>
    <name evidence="7" type="ORF">KTH90_04335</name>
</gene>
<dbReference type="SUPFAM" id="SSF50129">
    <property type="entry name" value="GroES-like"/>
    <property type="match status" value="1"/>
</dbReference>
<comment type="similarity">
    <text evidence="2">Belongs to the zinc-containing alcohol dehydrogenase family.</text>
</comment>
<organism evidence="7 8">
    <name type="scientific">Diplocloster modestus</name>
    <dbReference type="NCBI Taxonomy" id="2850322"/>
    <lineage>
        <taxon>Bacteria</taxon>
        <taxon>Bacillati</taxon>
        <taxon>Bacillota</taxon>
        <taxon>Clostridia</taxon>
        <taxon>Lachnospirales</taxon>
        <taxon>Lachnospiraceae</taxon>
        <taxon>Diplocloster</taxon>
    </lineage>
</organism>
<dbReference type="PANTHER" id="PTHR43350:SF2">
    <property type="entry name" value="GROES-LIKE ZINC-BINDING ALCOHOL DEHYDROGENASE FAMILY PROTEIN"/>
    <property type="match status" value="1"/>
</dbReference>
<sequence>MIKIRIAAVCNTDKEVLRGYKPDFNGIMGHEFVGEVIKSGRPELVGRRVVGELNAGCGHCLYCRTGRRGHCDSRRVIGLAGKDGCFAEYMTLETGLLHEVPDTLRDEEAVFTEPLAAALEIPTQVHLKPSDSVAVIGDGRLAFMIAQVIALTGADLTVIGRHEEKLKQFSGFAHVTTDLPDTYEVVIDATGSPTGILTAQKVVRHKGTIVLKSTYAGDTKVNMSDFVVNEVTITGSRCGPFAPALNLLSKHYVQFPPIQLYDLTDYGQAFQSKAFKAGFSFTDKNCRT</sequence>
<evidence type="ECO:0000259" key="6">
    <source>
        <dbReference type="Pfam" id="PF08240"/>
    </source>
</evidence>
<name>A0ABS6K423_9FIRM</name>
<dbReference type="PANTHER" id="PTHR43350">
    <property type="entry name" value="NAD-DEPENDENT ALCOHOL DEHYDROGENASE"/>
    <property type="match status" value="1"/>
</dbReference>
<feature type="domain" description="Alcohol dehydrogenase-like N-terminal" evidence="6">
    <location>
        <begin position="2"/>
        <end position="102"/>
    </location>
</feature>
<reference evidence="7 8" key="1">
    <citation type="submission" date="2021-06" db="EMBL/GenBank/DDBJ databases">
        <title>Description of novel taxa of the family Lachnospiraceae.</title>
        <authorList>
            <person name="Chaplin A.V."/>
            <person name="Sokolova S.R."/>
            <person name="Pikina A.P."/>
            <person name="Korzhanova M."/>
            <person name="Belova V."/>
            <person name="Korostin D."/>
            <person name="Efimov B.A."/>
        </authorList>
    </citation>
    <scope>NUCLEOTIDE SEQUENCE [LARGE SCALE GENOMIC DNA]</scope>
    <source>
        <strain evidence="7 8">ASD4241</strain>
    </source>
</reference>
<evidence type="ECO:0000313" key="8">
    <source>
        <dbReference type="Proteomes" id="UP001314681"/>
    </source>
</evidence>
<dbReference type="EMBL" id="JAHQCX010000002">
    <property type="protein sequence ID" value="MBU9725238.1"/>
    <property type="molecule type" value="Genomic_DNA"/>
</dbReference>
<proteinExistence type="inferred from homology"/>
<protein>
    <submittedName>
        <fullName evidence="7">Alcohol dehydrogenase catalytic domain-containing protein</fullName>
    </submittedName>
</protein>
<keyword evidence="4" id="KW-0862">Zinc</keyword>
<evidence type="ECO:0000313" key="7">
    <source>
        <dbReference type="EMBL" id="MBU9725238.1"/>
    </source>
</evidence>
<evidence type="ECO:0000256" key="4">
    <source>
        <dbReference type="ARBA" id="ARBA00022833"/>
    </source>
</evidence>
<comment type="cofactor">
    <cofactor evidence="1">
        <name>Zn(2+)</name>
        <dbReference type="ChEBI" id="CHEBI:29105"/>
    </cofactor>
</comment>
<dbReference type="Pfam" id="PF08240">
    <property type="entry name" value="ADH_N"/>
    <property type="match status" value="1"/>
</dbReference>
<dbReference type="InterPro" id="IPR036291">
    <property type="entry name" value="NAD(P)-bd_dom_sf"/>
</dbReference>
<dbReference type="InterPro" id="IPR013154">
    <property type="entry name" value="ADH-like_N"/>
</dbReference>
<keyword evidence="3" id="KW-0479">Metal-binding</keyword>
<dbReference type="InterPro" id="IPR011032">
    <property type="entry name" value="GroES-like_sf"/>
</dbReference>
<accession>A0ABS6K423</accession>
<dbReference type="Proteomes" id="UP001314681">
    <property type="component" value="Unassembled WGS sequence"/>
</dbReference>
<evidence type="ECO:0000256" key="1">
    <source>
        <dbReference type="ARBA" id="ARBA00001947"/>
    </source>
</evidence>
<dbReference type="SUPFAM" id="SSF51735">
    <property type="entry name" value="NAD(P)-binding Rossmann-fold domains"/>
    <property type="match status" value="1"/>
</dbReference>
<keyword evidence="5" id="KW-0560">Oxidoreductase</keyword>
<evidence type="ECO:0000256" key="2">
    <source>
        <dbReference type="ARBA" id="ARBA00008072"/>
    </source>
</evidence>
<keyword evidence="8" id="KW-1185">Reference proteome</keyword>
<dbReference type="Gene3D" id="3.90.180.10">
    <property type="entry name" value="Medium-chain alcohol dehydrogenases, catalytic domain"/>
    <property type="match status" value="1"/>
</dbReference>
<evidence type="ECO:0000256" key="3">
    <source>
        <dbReference type="ARBA" id="ARBA00022723"/>
    </source>
</evidence>
<evidence type="ECO:0000256" key="5">
    <source>
        <dbReference type="ARBA" id="ARBA00023002"/>
    </source>
</evidence>
<dbReference type="RefSeq" id="WP_238726334.1">
    <property type="nucleotide sequence ID" value="NZ_JAHQCX010000002.1"/>
</dbReference>
<comment type="caution">
    <text evidence="7">The sequence shown here is derived from an EMBL/GenBank/DDBJ whole genome shotgun (WGS) entry which is preliminary data.</text>
</comment>
<dbReference type="Gene3D" id="3.40.50.720">
    <property type="entry name" value="NAD(P)-binding Rossmann-like Domain"/>
    <property type="match status" value="1"/>
</dbReference>